<name>A0ABW0SYC5_9GAMM</name>
<feature type="transmembrane region" description="Helical" evidence="1">
    <location>
        <begin position="44"/>
        <end position="71"/>
    </location>
</feature>
<keyword evidence="1" id="KW-0472">Membrane</keyword>
<reference evidence="3" key="1">
    <citation type="journal article" date="2019" name="Int. J. Syst. Evol. Microbiol.">
        <title>The Global Catalogue of Microorganisms (GCM) 10K type strain sequencing project: providing services to taxonomists for standard genome sequencing and annotation.</title>
        <authorList>
            <consortium name="The Broad Institute Genomics Platform"/>
            <consortium name="The Broad Institute Genome Sequencing Center for Infectious Disease"/>
            <person name="Wu L."/>
            <person name="Ma J."/>
        </authorList>
    </citation>
    <scope>NUCLEOTIDE SEQUENCE [LARGE SCALE GENOMIC DNA]</scope>
    <source>
        <strain evidence="3">CGMCC 1.13587</strain>
    </source>
</reference>
<dbReference type="EMBL" id="JBHSNG010000011">
    <property type="protein sequence ID" value="MFC5581715.1"/>
    <property type="molecule type" value="Genomic_DNA"/>
</dbReference>
<keyword evidence="3" id="KW-1185">Reference proteome</keyword>
<keyword evidence="1" id="KW-1133">Transmembrane helix</keyword>
<keyword evidence="1" id="KW-0812">Transmembrane</keyword>
<organism evidence="2 3">
    <name type="scientific">Rhodanobacter terrae</name>
    <dbReference type="NCBI Taxonomy" id="418647"/>
    <lineage>
        <taxon>Bacteria</taxon>
        <taxon>Pseudomonadati</taxon>
        <taxon>Pseudomonadota</taxon>
        <taxon>Gammaproteobacteria</taxon>
        <taxon>Lysobacterales</taxon>
        <taxon>Rhodanobacteraceae</taxon>
        <taxon>Rhodanobacter</taxon>
    </lineage>
</organism>
<comment type="caution">
    <text evidence="2">The sequence shown here is derived from an EMBL/GenBank/DDBJ whole genome shotgun (WGS) entry which is preliminary data.</text>
</comment>
<dbReference type="RefSeq" id="WP_377327124.1">
    <property type="nucleotide sequence ID" value="NZ_JBHSNG010000011.1"/>
</dbReference>
<evidence type="ECO:0000313" key="3">
    <source>
        <dbReference type="Proteomes" id="UP001596111"/>
    </source>
</evidence>
<evidence type="ECO:0000256" key="1">
    <source>
        <dbReference type="SAM" id="Phobius"/>
    </source>
</evidence>
<gene>
    <name evidence="2" type="ORF">ACFPPB_11390</name>
</gene>
<sequence length="80" mass="8626">MNARDSAIAAGAVAGWYFYVWMADLFVVVALVPDWRITGRPHPVYVYGGAVLLAQQVLTVPFAATATWMGIVHAFESLAG</sequence>
<feature type="transmembrane region" description="Helical" evidence="1">
    <location>
        <begin position="6"/>
        <end position="32"/>
    </location>
</feature>
<accession>A0ABW0SYC5</accession>
<proteinExistence type="predicted"/>
<protein>
    <submittedName>
        <fullName evidence="2">Uncharacterized protein</fullName>
    </submittedName>
</protein>
<dbReference type="Proteomes" id="UP001596111">
    <property type="component" value="Unassembled WGS sequence"/>
</dbReference>
<evidence type="ECO:0000313" key="2">
    <source>
        <dbReference type="EMBL" id="MFC5581715.1"/>
    </source>
</evidence>